<dbReference type="NCBIfam" id="TIGR00595">
    <property type="entry name" value="priA"/>
    <property type="match status" value="1"/>
</dbReference>
<reference evidence="15" key="1">
    <citation type="submission" date="2018-05" db="EMBL/GenBank/DDBJ databases">
        <authorList>
            <person name="Lanie J.A."/>
            <person name="Ng W.-L."/>
            <person name="Kazmierczak K.M."/>
            <person name="Andrzejewski T.M."/>
            <person name="Davidsen T.M."/>
            <person name="Wayne K.J."/>
            <person name="Tettelin H."/>
            <person name="Glass J.I."/>
            <person name="Rusch D."/>
            <person name="Podicherti R."/>
            <person name="Tsui H.-C.T."/>
            <person name="Winkler M.E."/>
        </authorList>
    </citation>
    <scope>NUCLEOTIDE SEQUENCE</scope>
</reference>
<evidence type="ECO:0000256" key="11">
    <source>
        <dbReference type="ARBA" id="ARBA00034808"/>
    </source>
</evidence>
<evidence type="ECO:0000256" key="8">
    <source>
        <dbReference type="ARBA" id="ARBA00022840"/>
    </source>
</evidence>
<evidence type="ECO:0000256" key="6">
    <source>
        <dbReference type="ARBA" id="ARBA00022806"/>
    </source>
</evidence>
<dbReference type="GO" id="GO:0006302">
    <property type="term" value="P:double-strand break repair"/>
    <property type="evidence" value="ECO:0007669"/>
    <property type="project" value="InterPro"/>
</dbReference>
<comment type="catalytic activity">
    <reaction evidence="12">
        <text>ATP + H2O = ADP + phosphate + H(+)</text>
        <dbReference type="Rhea" id="RHEA:13065"/>
        <dbReference type="ChEBI" id="CHEBI:15377"/>
        <dbReference type="ChEBI" id="CHEBI:15378"/>
        <dbReference type="ChEBI" id="CHEBI:30616"/>
        <dbReference type="ChEBI" id="CHEBI:43474"/>
        <dbReference type="ChEBI" id="CHEBI:456216"/>
        <dbReference type="EC" id="5.6.2.4"/>
    </reaction>
</comment>
<evidence type="ECO:0000256" key="12">
    <source>
        <dbReference type="ARBA" id="ARBA00048988"/>
    </source>
</evidence>
<evidence type="ECO:0000256" key="5">
    <source>
        <dbReference type="ARBA" id="ARBA00022801"/>
    </source>
</evidence>
<protein>
    <recommendedName>
        <fullName evidence="11">DNA 3'-5' helicase</fullName>
        <ecNumber evidence="11">5.6.2.4</ecNumber>
    </recommendedName>
</protein>
<sequence length="625" mass="70283">VPFGNKKRLGFIHDISSSSKISNRKLKPFTEIIDETPVIDNHTRDLIKWCSNYYHYPIGMAYSTVVPKYLRESKYPNKIEDNGFIALAEERKSLTNAQKVALKESEKYLKNNSALLLNGVTGSGKTEVYMRLIEKELSLGHQVLFLVPEIGLTPQTANVLTARFGGLVNVIHSGTSPKVRASVWVAAQKGLAQLVVGTRSAIFTPFASLGIIVIDEEHDQSYKQQSGLMYSARDLAVVKAKKLNAKLLLGSATPSFESLFNVKNKKYNSVEINKRVFSTPLPKNKIIDLRLHPINKGLTKPLIKDIAEQINKHKQVLLFLNRRGYAPLTMCEECGHIEECPRCDTSLVLHKTIRLLKCHHCSYQKTQPKLCSKCGSNNANVGKGTQQLEEGLKEQFPNENILRIDRDTTRSKKKRELAMKLAHSGKAKILVGTQMLTKGHDFPNLSMVAIINADQGLFGSGFRSSELFAQQYFQASGRAGRRNERGLVVVQTHNPNHPLLQNIINNNYTSFFNGSIEERINHLWPPFYGAALLRAEAVNKKKVFEFLSKISSFSETLKGHKTLFLGPVSSPIERKLGKYRGQILLLNKNRKKLHSSLNQVRLFIENNDVSKGVRWVIDIDPIDMS</sequence>
<dbReference type="Pfam" id="PF00271">
    <property type="entry name" value="Helicase_C"/>
    <property type="match status" value="1"/>
</dbReference>
<feature type="domain" description="Helicase ATP-binding" evidence="13">
    <location>
        <begin position="106"/>
        <end position="272"/>
    </location>
</feature>
<evidence type="ECO:0000256" key="3">
    <source>
        <dbReference type="ARBA" id="ARBA00022723"/>
    </source>
</evidence>
<dbReference type="PANTHER" id="PTHR30580:SF0">
    <property type="entry name" value="PRIMOSOMAL PROTEIN N"/>
    <property type="match status" value="1"/>
</dbReference>
<dbReference type="GO" id="GO:0016787">
    <property type="term" value="F:hydrolase activity"/>
    <property type="evidence" value="ECO:0007669"/>
    <property type="project" value="UniProtKB-KW"/>
</dbReference>
<dbReference type="SUPFAM" id="SSF52540">
    <property type="entry name" value="P-loop containing nucleoside triphosphate hydrolases"/>
    <property type="match status" value="1"/>
</dbReference>
<dbReference type="PROSITE" id="PS51192">
    <property type="entry name" value="HELICASE_ATP_BIND_1"/>
    <property type="match status" value="1"/>
</dbReference>
<dbReference type="GO" id="GO:0006269">
    <property type="term" value="P:DNA replication, synthesis of primer"/>
    <property type="evidence" value="ECO:0007669"/>
    <property type="project" value="UniProtKB-KW"/>
</dbReference>
<dbReference type="Gene3D" id="3.40.1440.60">
    <property type="entry name" value="PriA, 3(prime) DNA-binding domain"/>
    <property type="match status" value="1"/>
</dbReference>
<dbReference type="Pfam" id="PF00270">
    <property type="entry name" value="DEAD"/>
    <property type="match status" value="1"/>
</dbReference>
<dbReference type="InterPro" id="IPR041236">
    <property type="entry name" value="PriA_C"/>
</dbReference>
<dbReference type="InterPro" id="IPR027417">
    <property type="entry name" value="P-loop_NTPase"/>
</dbReference>
<feature type="non-terminal residue" evidence="15">
    <location>
        <position position="1"/>
    </location>
</feature>
<dbReference type="GO" id="GO:0006270">
    <property type="term" value="P:DNA replication initiation"/>
    <property type="evidence" value="ECO:0007669"/>
    <property type="project" value="TreeGrafter"/>
</dbReference>
<name>A0A381QB45_9ZZZZ</name>
<dbReference type="InterPro" id="IPR042115">
    <property type="entry name" value="PriA_3primeBD_sf"/>
</dbReference>
<dbReference type="GO" id="GO:1990077">
    <property type="term" value="C:primosome complex"/>
    <property type="evidence" value="ECO:0007669"/>
    <property type="project" value="UniProtKB-KW"/>
</dbReference>
<keyword evidence="9" id="KW-0238">DNA-binding</keyword>
<dbReference type="InterPro" id="IPR001650">
    <property type="entry name" value="Helicase_C-like"/>
</dbReference>
<keyword evidence="5" id="KW-0378">Hydrolase</keyword>
<keyword evidence="1" id="KW-0639">Primosome</keyword>
<keyword evidence="10" id="KW-0413">Isomerase</keyword>
<dbReference type="HAMAP" id="MF_00983">
    <property type="entry name" value="PriA"/>
    <property type="match status" value="1"/>
</dbReference>
<dbReference type="PANTHER" id="PTHR30580">
    <property type="entry name" value="PRIMOSOMAL PROTEIN N"/>
    <property type="match status" value="1"/>
</dbReference>
<dbReference type="PROSITE" id="PS51194">
    <property type="entry name" value="HELICASE_CTER"/>
    <property type="match status" value="1"/>
</dbReference>
<feature type="domain" description="Helicase C-terminal" evidence="14">
    <location>
        <begin position="355"/>
        <end position="524"/>
    </location>
</feature>
<dbReference type="EMBL" id="UINC01001239">
    <property type="protein sequence ID" value="SUZ75277.1"/>
    <property type="molecule type" value="Genomic_DNA"/>
</dbReference>
<dbReference type="GO" id="GO:0003677">
    <property type="term" value="F:DNA binding"/>
    <property type="evidence" value="ECO:0007669"/>
    <property type="project" value="UniProtKB-KW"/>
</dbReference>
<keyword evidence="6" id="KW-0347">Helicase</keyword>
<evidence type="ECO:0000256" key="7">
    <source>
        <dbReference type="ARBA" id="ARBA00022833"/>
    </source>
</evidence>
<dbReference type="GO" id="GO:0043138">
    <property type="term" value="F:3'-5' DNA helicase activity"/>
    <property type="evidence" value="ECO:0007669"/>
    <property type="project" value="UniProtKB-EC"/>
</dbReference>
<evidence type="ECO:0000313" key="15">
    <source>
        <dbReference type="EMBL" id="SUZ75277.1"/>
    </source>
</evidence>
<keyword evidence="3" id="KW-0479">Metal-binding</keyword>
<dbReference type="InterPro" id="IPR011545">
    <property type="entry name" value="DEAD/DEAH_box_helicase_dom"/>
</dbReference>
<accession>A0A381QB45</accession>
<keyword evidence="4" id="KW-0547">Nucleotide-binding</keyword>
<dbReference type="Pfam" id="PF17764">
    <property type="entry name" value="PriA_3primeBD"/>
    <property type="match status" value="1"/>
</dbReference>
<keyword evidence="2" id="KW-0235">DNA replication</keyword>
<dbReference type="SMART" id="SM00490">
    <property type="entry name" value="HELICc"/>
    <property type="match status" value="1"/>
</dbReference>
<evidence type="ECO:0000256" key="4">
    <source>
        <dbReference type="ARBA" id="ARBA00022741"/>
    </source>
</evidence>
<evidence type="ECO:0000256" key="10">
    <source>
        <dbReference type="ARBA" id="ARBA00023235"/>
    </source>
</evidence>
<dbReference type="GO" id="GO:0046872">
    <property type="term" value="F:metal ion binding"/>
    <property type="evidence" value="ECO:0007669"/>
    <property type="project" value="UniProtKB-KW"/>
</dbReference>
<dbReference type="GO" id="GO:0006310">
    <property type="term" value="P:DNA recombination"/>
    <property type="evidence" value="ECO:0007669"/>
    <property type="project" value="InterPro"/>
</dbReference>
<evidence type="ECO:0000256" key="2">
    <source>
        <dbReference type="ARBA" id="ARBA00022705"/>
    </source>
</evidence>
<dbReference type="Pfam" id="PF18319">
    <property type="entry name" value="Zn_ribbon_PriA"/>
    <property type="match status" value="1"/>
</dbReference>
<dbReference type="GO" id="GO:0005524">
    <property type="term" value="F:ATP binding"/>
    <property type="evidence" value="ECO:0007669"/>
    <property type="project" value="UniProtKB-KW"/>
</dbReference>
<dbReference type="InterPro" id="IPR005259">
    <property type="entry name" value="PriA"/>
</dbReference>
<dbReference type="Pfam" id="PF18074">
    <property type="entry name" value="PriA_C"/>
    <property type="match status" value="1"/>
</dbReference>
<dbReference type="SMART" id="SM00487">
    <property type="entry name" value="DEXDc"/>
    <property type="match status" value="1"/>
</dbReference>
<gene>
    <name evidence="15" type="ORF">METZ01_LOCUS28131</name>
</gene>
<evidence type="ECO:0000256" key="9">
    <source>
        <dbReference type="ARBA" id="ARBA00023125"/>
    </source>
</evidence>
<dbReference type="InterPro" id="IPR014001">
    <property type="entry name" value="Helicase_ATP-bd"/>
</dbReference>
<organism evidence="15">
    <name type="scientific">marine metagenome</name>
    <dbReference type="NCBI Taxonomy" id="408172"/>
    <lineage>
        <taxon>unclassified sequences</taxon>
        <taxon>metagenomes</taxon>
        <taxon>ecological metagenomes</taxon>
    </lineage>
</organism>
<dbReference type="AlphaFoldDB" id="A0A381QB45"/>
<evidence type="ECO:0000256" key="1">
    <source>
        <dbReference type="ARBA" id="ARBA00022515"/>
    </source>
</evidence>
<evidence type="ECO:0000259" key="14">
    <source>
        <dbReference type="PROSITE" id="PS51194"/>
    </source>
</evidence>
<evidence type="ECO:0000259" key="13">
    <source>
        <dbReference type="PROSITE" id="PS51192"/>
    </source>
</evidence>
<dbReference type="InterPro" id="IPR040498">
    <property type="entry name" value="PriA_CRR"/>
</dbReference>
<keyword evidence="7" id="KW-0862">Zinc</keyword>
<keyword evidence="8" id="KW-0067">ATP-binding</keyword>
<proteinExistence type="inferred from homology"/>
<dbReference type="Gene3D" id="3.40.50.300">
    <property type="entry name" value="P-loop containing nucleotide triphosphate hydrolases"/>
    <property type="match status" value="2"/>
</dbReference>
<dbReference type="EC" id="5.6.2.4" evidence="11"/>
<dbReference type="FunFam" id="3.40.50.300:FF:000489">
    <property type="entry name" value="Primosome assembly protein PriA"/>
    <property type="match status" value="1"/>
</dbReference>
<dbReference type="InterPro" id="IPR041222">
    <property type="entry name" value="PriA_3primeBD"/>
</dbReference>